<dbReference type="InterPro" id="IPR029045">
    <property type="entry name" value="ClpP/crotonase-like_dom_sf"/>
</dbReference>
<dbReference type="SUPFAM" id="SSF52096">
    <property type="entry name" value="ClpP/crotonase"/>
    <property type="match status" value="1"/>
</dbReference>
<proteinExistence type="predicted"/>
<evidence type="ECO:0000256" key="1">
    <source>
        <dbReference type="SAM" id="SignalP"/>
    </source>
</evidence>
<dbReference type="AlphaFoldDB" id="A0A371X6H7"/>
<name>A0A371X6H7_9HYPH</name>
<keyword evidence="1" id="KW-0732">Signal</keyword>
<evidence type="ECO:0000313" key="2">
    <source>
        <dbReference type="EMBL" id="RFC64825.1"/>
    </source>
</evidence>
<keyword evidence="3" id="KW-1185">Reference proteome</keyword>
<organism evidence="2 3">
    <name type="scientific">Mesorhizobium denitrificans</name>
    <dbReference type="NCBI Taxonomy" id="2294114"/>
    <lineage>
        <taxon>Bacteria</taxon>
        <taxon>Pseudomonadati</taxon>
        <taxon>Pseudomonadota</taxon>
        <taxon>Alphaproteobacteria</taxon>
        <taxon>Hyphomicrobiales</taxon>
        <taxon>Phyllobacteriaceae</taxon>
        <taxon>Mesorhizobium</taxon>
    </lineage>
</organism>
<feature type="chain" id="PRO_5016753274" description="Periplasmic binding protein domain-containing protein" evidence="1">
    <location>
        <begin position="22"/>
        <end position="286"/>
    </location>
</feature>
<gene>
    <name evidence="2" type="ORF">DY251_17815</name>
</gene>
<dbReference type="EMBL" id="QURN01000016">
    <property type="protein sequence ID" value="RFC64825.1"/>
    <property type="molecule type" value="Genomic_DNA"/>
</dbReference>
<protein>
    <recommendedName>
        <fullName evidence="4">Periplasmic binding protein domain-containing protein</fullName>
    </recommendedName>
</protein>
<dbReference type="Proteomes" id="UP000262379">
    <property type="component" value="Unassembled WGS sequence"/>
</dbReference>
<feature type="signal peptide" evidence="1">
    <location>
        <begin position="1"/>
        <end position="21"/>
    </location>
</feature>
<evidence type="ECO:0000313" key="3">
    <source>
        <dbReference type="Proteomes" id="UP000262379"/>
    </source>
</evidence>
<accession>A0A371X6H7</accession>
<reference evidence="3" key="1">
    <citation type="submission" date="2018-08" db="EMBL/GenBank/DDBJ databases">
        <authorList>
            <person name="Im W.T."/>
        </authorList>
    </citation>
    <scope>NUCLEOTIDE SEQUENCE [LARGE SCALE GENOMIC DNA]</scope>
    <source>
        <strain evidence="3">LA-28</strain>
    </source>
</reference>
<evidence type="ECO:0008006" key="4">
    <source>
        <dbReference type="Google" id="ProtNLM"/>
    </source>
</evidence>
<comment type="caution">
    <text evidence="2">The sequence shown here is derived from an EMBL/GenBank/DDBJ whole genome shotgun (WGS) entry which is preliminary data.</text>
</comment>
<dbReference type="Gene3D" id="3.90.226.10">
    <property type="entry name" value="2-enoyl-CoA Hydratase, Chain A, domain 1"/>
    <property type="match status" value="1"/>
</dbReference>
<sequence>MRALPCASIVGLVLGSSPAFAQFDEMRFVVVRSVEAGCEPLCTEWISAEGEITSTSDDKFRETLKGLGKRRLPVVINSPGGDINAAMAIGRAIRKRGIDVLVGTTEFIGCQPSEKNCQTNRGRGAKYFGRPLINAFCNSACPLVLAGGAHRYAAPSAFIGVHQVTTTITSTDIVYKTKYKMVGGKKKILSKKIVSRKKGKTQIVTQMNQAIEKNLRSYLQEMGVSGIIVDRMKATDASDISWVDIGTRKFTKLVENLDNSDMVLSSAACQSVPAASHCRLITTDDL</sequence>